<protein>
    <recommendedName>
        <fullName evidence="6">Ferritin</fullName>
        <ecNumber evidence="6">1.16.3.1</ecNumber>
    </recommendedName>
</protein>
<dbReference type="SUPFAM" id="SSF47240">
    <property type="entry name" value="Ferritin-like"/>
    <property type="match status" value="1"/>
</dbReference>
<proteinExistence type="inferred from homology"/>
<comment type="caution">
    <text evidence="8">The sequence shown here is derived from an EMBL/GenBank/DDBJ whole genome shotgun (WGS) entry which is preliminary data.</text>
</comment>
<keyword evidence="4 5" id="KW-0408">Iron</keyword>
<keyword evidence="3 5" id="KW-0479">Metal-binding</keyword>
<dbReference type="InterPro" id="IPR009078">
    <property type="entry name" value="Ferritin-like_SF"/>
</dbReference>
<dbReference type="GO" id="GO:0005737">
    <property type="term" value="C:cytoplasm"/>
    <property type="evidence" value="ECO:0007669"/>
    <property type="project" value="TreeGrafter"/>
</dbReference>
<dbReference type="EMBL" id="JPKZ01001613">
    <property type="protein sequence ID" value="KHN80956.1"/>
    <property type="molecule type" value="Genomic_DNA"/>
</dbReference>
<accession>A0A0B2VBR4</accession>
<dbReference type="InterPro" id="IPR012347">
    <property type="entry name" value="Ferritin-like"/>
</dbReference>
<evidence type="ECO:0000256" key="4">
    <source>
        <dbReference type="ARBA" id="ARBA00023004"/>
    </source>
</evidence>
<dbReference type="GO" id="GO:0008198">
    <property type="term" value="F:ferrous iron binding"/>
    <property type="evidence" value="ECO:0007669"/>
    <property type="project" value="TreeGrafter"/>
</dbReference>
<feature type="domain" description="Ferritin-like diiron" evidence="7">
    <location>
        <begin position="11"/>
        <end position="160"/>
    </location>
</feature>
<evidence type="ECO:0000313" key="9">
    <source>
        <dbReference type="Proteomes" id="UP000031036"/>
    </source>
</evidence>
<gene>
    <name evidence="8" type="ORF">Tcan_06080</name>
</gene>
<dbReference type="GO" id="GO:0006826">
    <property type="term" value="P:iron ion transport"/>
    <property type="evidence" value="ECO:0007669"/>
    <property type="project" value="InterPro"/>
</dbReference>
<comment type="catalytic activity">
    <reaction evidence="6">
        <text>4 Fe(2+) + O2 + 4 H(+) = 4 Fe(3+) + 2 H2O</text>
        <dbReference type="Rhea" id="RHEA:11148"/>
        <dbReference type="ChEBI" id="CHEBI:15377"/>
        <dbReference type="ChEBI" id="CHEBI:15378"/>
        <dbReference type="ChEBI" id="CHEBI:15379"/>
        <dbReference type="ChEBI" id="CHEBI:29033"/>
        <dbReference type="ChEBI" id="CHEBI:29034"/>
        <dbReference type="EC" id="1.16.3.1"/>
    </reaction>
</comment>
<evidence type="ECO:0000259" key="7">
    <source>
        <dbReference type="PROSITE" id="PS50905"/>
    </source>
</evidence>
<dbReference type="GO" id="GO:0006879">
    <property type="term" value="P:intracellular iron ion homeostasis"/>
    <property type="evidence" value="ECO:0007669"/>
    <property type="project" value="UniProtKB-KW"/>
</dbReference>
<dbReference type="PROSITE" id="PS50905">
    <property type="entry name" value="FERRITIN_LIKE"/>
    <property type="match status" value="1"/>
</dbReference>
<dbReference type="GO" id="GO:0008199">
    <property type="term" value="F:ferric iron binding"/>
    <property type="evidence" value="ECO:0007669"/>
    <property type="project" value="InterPro"/>
</dbReference>
<dbReference type="CDD" id="cd01056">
    <property type="entry name" value="Euk_Ferritin"/>
    <property type="match status" value="1"/>
</dbReference>
<dbReference type="InterPro" id="IPR009040">
    <property type="entry name" value="Ferritin-like_diiron"/>
</dbReference>
<reference evidence="8 9" key="1">
    <citation type="submission" date="2014-11" db="EMBL/GenBank/DDBJ databases">
        <title>Genetic blueprint of the zoonotic pathogen Toxocara canis.</title>
        <authorList>
            <person name="Zhu X.-Q."/>
            <person name="Korhonen P.K."/>
            <person name="Cai H."/>
            <person name="Young N.D."/>
            <person name="Nejsum P."/>
            <person name="von Samson-Himmelstjerna G."/>
            <person name="Boag P.R."/>
            <person name="Tan P."/>
            <person name="Li Q."/>
            <person name="Min J."/>
            <person name="Yang Y."/>
            <person name="Wang X."/>
            <person name="Fang X."/>
            <person name="Hall R.S."/>
            <person name="Hofmann A."/>
            <person name="Sternberg P.W."/>
            <person name="Jex A.R."/>
            <person name="Gasser R.B."/>
        </authorList>
    </citation>
    <scope>NUCLEOTIDE SEQUENCE [LARGE SCALE GENOMIC DNA]</scope>
    <source>
        <strain evidence="8">PN_DK_2014</strain>
    </source>
</reference>
<evidence type="ECO:0000256" key="3">
    <source>
        <dbReference type="ARBA" id="ARBA00022723"/>
    </source>
</evidence>
<evidence type="ECO:0000256" key="6">
    <source>
        <dbReference type="RuleBase" id="RU361145"/>
    </source>
</evidence>
<dbReference type="Gene3D" id="1.20.1260.10">
    <property type="match status" value="1"/>
</dbReference>
<dbReference type="OrthoDB" id="186462at2759"/>
<dbReference type="InterPro" id="IPR008331">
    <property type="entry name" value="Ferritin_DPS_dom"/>
</dbReference>
<organism evidence="8 9">
    <name type="scientific">Toxocara canis</name>
    <name type="common">Canine roundworm</name>
    <dbReference type="NCBI Taxonomy" id="6265"/>
    <lineage>
        <taxon>Eukaryota</taxon>
        <taxon>Metazoa</taxon>
        <taxon>Ecdysozoa</taxon>
        <taxon>Nematoda</taxon>
        <taxon>Chromadorea</taxon>
        <taxon>Rhabditida</taxon>
        <taxon>Spirurina</taxon>
        <taxon>Ascaridomorpha</taxon>
        <taxon>Ascaridoidea</taxon>
        <taxon>Toxocaridae</taxon>
        <taxon>Toxocara</taxon>
    </lineage>
</organism>
<keyword evidence="2 6" id="KW-0409">Iron storage</keyword>
<evidence type="ECO:0000256" key="5">
    <source>
        <dbReference type="PIRSR" id="PIRSR601519-1"/>
    </source>
</evidence>
<dbReference type="OMA" id="YHADSEN"/>
<dbReference type="STRING" id="6265.A0A0B2VBR4"/>
<dbReference type="GO" id="GO:0004322">
    <property type="term" value="F:ferroxidase activity"/>
    <property type="evidence" value="ECO:0007669"/>
    <property type="project" value="UniProtKB-EC"/>
</dbReference>
<evidence type="ECO:0000256" key="2">
    <source>
        <dbReference type="ARBA" id="ARBA00022434"/>
    </source>
</evidence>
<dbReference type="FunFam" id="1.20.1260.10:FF:000002">
    <property type="entry name" value="Ferritin, mitochondrial"/>
    <property type="match status" value="1"/>
</dbReference>
<keyword evidence="9" id="KW-1185">Reference proteome</keyword>
<feature type="binding site" evidence="5">
    <location>
        <position position="108"/>
    </location>
    <ligand>
        <name>Fe cation</name>
        <dbReference type="ChEBI" id="CHEBI:24875"/>
        <label>2</label>
    </ligand>
</feature>
<dbReference type="AlphaFoldDB" id="A0A0B2VBR4"/>
<dbReference type="InterPro" id="IPR001519">
    <property type="entry name" value="Ferritin"/>
</dbReference>
<dbReference type="Pfam" id="PF00210">
    <property type="entry name" value="Ferritin"/>
    <property type="match status" value="1"/>
</dbReference>
<keyword evidence="6" id="KW-0560">Oxidoreductase</keyword>
<dbReference type="PANTHER" id="PTHR11431:SF75">
    <property type="entry name" value="FERRITIN"/>
    <property type="match status" value="1"/>
</dbReference>
<dbReference type="EC" id="1.16.3.1" evidence="6"/>
<evidence type="ECO:0000256" key="1">
    <source>
        <dbReference type="ARBA" id="ARBA00007513"/>
    </source>
</evidence>
<comment type="similarity">
    <text evidence="1 6">Belongs to the ferritin family.</text>
</comment>
<evidence type="ECO:0000313" key="8">
    <source>
        <dbReference type="EMBL" id="KHN80956.1"/>
    </source>
</evidence>
<sequence>MLKGGVSQVRQNYHADSENSINEKINEVLHASYVYLSIAFYFDRDDVALSNIHKYFIRLSDNKKKMADKLMKYQNSRGGRVVLGTVEKPSRDEWGSAKDAFEDALELEKALNASFMHLHTIAETTDDAHLSDFVEEDLLEPQVEVMKQMGDLLTSAKRAGPGIGEYLFDRESFED</sequence>
<name>A0A0B2VBR4_TOXCA</name>
<dbReference type="Proteomes" id="UP000031036">
    <property type="component" value="Unassembled WGS sequence"/>
</dbReference>
<comment type="function">
    <text evidence="6">Stores iron in a soluble, non-toxic, readily available form. Important for iron homeostasis. Iron is taken up in the ferrous form and deposited as ferric hydroxides after oxidation.</text>
</comment>
<dbReference type="PANTHER" id="PTHR11431">
    <property type="entry name" value="FERRITIN"/>
    <property type="match status" value="1"/>
</dbReference>
<feature type="binding site" evidence="5">
    <location>
        <position position="142"/>
    </location>
    <ligand>
        <name>Fe cation</name>
        <dbReference type="ChEBI" id="CHEBI:24875"/>
        <label>2</label>
    </ligand>
</feature>